<dbReference type="SUPFAM" id="SSF81383">
    <property type="entry name" value="F-box domain"/>
    <property type="match status" value="1"/>
</dbReference>
<dbReference type="SUPFAM" id="SSF52047">
    <property type="entry name" value="RNI-like"/>
    <property type="match status" value="1"/>
</dbReference>
<evidence type="ECO:0000313" key="2">
    <source>
        <dbReference type="Proteomes" id="UP000292082"/>
    </source>
</evidence>
<sequence>MAKQLPTELWYRIIQFLPPQDQKTCLSVSKLHHDIAQKYVFSHIIITLGLWRRDDDISHGIDFGLTPAPIEVAEASRLAKLNYALLRHITRTPEFARLVKKLTVRAYSLFEESPLVYEISTLAEAIEALHNLSAFAWFGPLPKLPCEVMDALLRSSGQRVVDFIIHPEFPEDLCLPSFTQVQSLVFRHRFLDLWPQMHVGAPYHKTVHRTIAANSATLRRLEVFGDALWECLPMSFASLHELAIVFPCTLAGLGSVFEHCRELRGFTLCTENDGSEIIDVLNIHQDAFPHLTSFKLLSVFDLDEDVIEEVAKFLKKKRRLRRVDVLSRTQVDQGEDLINMSFLKILRDLPNLEILGLDIRPAKMTSAHVKLLEQYVPPQVTALSILFHANTSDVKVVDWRSFFSKHEALRYLHIGTRQPLTRSLGNAIFRRPPPNLELLGYNNGLRWVTHDPKTRAPKYSEFWPASKVYFRSVEEYQGHEDWEWLLRHHGQDDDDCDIWSMDPPDLWKRMDSSDKDLN</sequence>
<protein>
    <submittedName>
        <fullName evidence="1">Uncharacterized protein</fullName>
    </submittedName>
</protein>
<organism evidence="1 2">
    <name type="scientific">Dichomitus squalens</name>
    <dbReference type="NCBI Taxonomy" id="114155"/>
    <lineage>
        <taxon>Eukaryota</taxon>
        <taxon>Fungi</taxon>
        <taxon>Dikarya</taxon>
        <taxon>Basidiomycota</taxon>
        <taxon>Agaricomycotina</taxon>
        <taxon>Agaricomycetes</taxon>
        <taxon>Polyporales</taxon>
        <taxon>Polyporaceae</taxon>
        <taxon>Dichomitus</taxon>
    </lineage>
</organism>
<evidence type="ECO:0000313" key="1">
    <source>
        <dbReference type="EMBL" id="TBU53917.1"/>
    </source>
</evidence>
<dbReference type="AlphaFoldDB" id="A0A4Q9PIN1"/>
<name>A0A4Q9PIN1_9APHY</name>
<dbReference type="InterPro" id="IPR032675">
    <property type="entry name" value="LRR_dom_sf"/>
</dbReference>
<dbReference type="EMBL" id="ML145202">
    <property type="protein sequence ID" value="TBU53917.1"/>
    <property type="molecule type" value="Genomic_DNA"/>
</dbReference>
<keyword evidence="2" id="KW-1185">Reference proteome</keyword>
<gene>
    <name evidence="1" type="ORF">BD310DRAFT_887053</name>
</gene>
<dbReference type="CDD" id="cd09917">
    <property type="entry name" value="F-box_SF"/>
    <property type="match status" value="1"/>
</dbReference>
<proteinExistence type="predicted"/>
<dbReference type="Proteomes" id="UP000292082">
    <property type="component" value="Unassembled WGS sequence"/>
</dbReference>
<dbReference type="Gene3D" id="3.80.10.10">
    <property type="entry name" value="Ribonuclease Inhibitor"/>
    <property type="match status" value="1"/>
</dbReference>
<reference evidence="1 2" key="1">
    <citation type="submission" date="2019-01" db="EMBL/GenBank/DDBJ databases">
        <title>Draft genome sequences of three monokaryotic isolates of the white-rot basidiomycete fungus Dichomitus squalens.</title>
        <authorList>
            <consortium name="DOE Joint Genome Institute"/>
            <person name="Lopez S.C."/>
            <person name="Andreopoulos B."/>
            <person name="Pangilinan J."/>
            <person name="Lipzen A."/>
            <person name="Riley R."/>
            <person name="Ahrendt S."/>
            <person name="Ng V."/>
            <person name="Barry K."/>
            <person name="Daum C."/>
            <person name="Grigoriev I.V."/>
            <person name="Hilden K.S."/>
            <person name="Makela M.R."/>
            <person name="de Vries R.P."/>
        </authorList>
    </citation>
    <scope>NUCLEOTIDE SEQUENCE [LARGE SCALE GENOMIC DNA]</scope>
    <source>
        <strain evidence="1 2">CBS 464.89</strain>
    </source>
</reference>
<dbReference type="InterPro" id="IPR036047">
    <property type="entry name" value="F-box-like_dom_sf"/>
</dbReference>
<accession>A0A4Q9PIN1</accession>